<dbReference type="SUPFAM" id="SSF50182">
    <property type="entry name" value="Sm-like ribonucleoproteins"/>
    <property type="match status" value="1"/>
</dbReference>
<proteinExistence type="inferred from homology"/>
<dbReference type="SUPFAM" id="SSF47473">
    <property type="entry name" value="EF-hand"/>
    <property type="match status" value="1"/>
</dbReference>
<dbReference type="PANTHER" id="PTHR31323:SF15">
    <property type="entry name" value="MECHANOSENSITIVE ION CHANNEL PROTEIN MSY1"/>
    <property type="match status" value="1"/>
</dbReference>
<feature type="compositionally biased region" description="Basic and acidic residues" evidence="12">
    <location>
        <begin position="76"/>
        <end position="96"/>
    </location>
</feature>
<keyword evidence="3" id="KW-0109">Calcium transport</keyword>
<evidence type="ECO:0000256" key="3">
    <source>
        <dbReference type="ARBA" id="ARBA00022568"/>
    </source>
</evidence>
<accession>G0SG56</accession>
<reference evidence="15 16" key="1">
    <citation type="journal article" date="2011" name="Cell">
        <title>Insight into structure and assembly of the nuclear pore complex by utilizing the genome of a eukaryotic thermophile.</title>
        <authorList>
            <person name="Amlacher S."/>
            <person name="Sarges P."/>
            <person name="Flemming D."/>
            <person name="van Noort V."/>
            <person name="Kunze R."/>
            <person name="Devos D.P."/>
            <person name="Arumugam M."/>
            <person name="Bork P."/>
            <person name="Hurt E."/>
        </authorList>
    </citation>
    <scope>NUCLEOTIDE SEQUENCE [LARGE SCALE GENOMIC DNA]</scope>
    <source>
        <strain evidence="16">DSM 1495 / CBS 144.50 / IMI 039719</strain>
    </source>
</reference>
<comment type="similarity">
    <text evidence="2 11">Belongs to the MscS (TC 1.A.23) family.</text>
</comment>
<dbReference type="KEGG" id="cthr:CTHT_0065100"/>
<name>G0SG56_CHATD</name>
<keyword evidence="5 13" id="KW-0812">Transmembrane</keyword>
<feature type="compositionally biased region" description="Polar residues" evidence="12">
    <location>
        <begin position="1"/>
        <end position="25"/>
    </location>
</feature>
<dbReference type="Proteomes" id="UP000008066">
    <property type="component" value="Unassembled WGS sequence"/>
</dbReference>
<evidence type="ECO:0000256" key="4">
    <source>
        <dbReference type="ARBA" id="ARBA00022673"/>
    </source>
</evidence>
<keyword evidence="7 13" id="KW-1133">Transmembrane helix</keyword>
<feature type="region of interest" description="Disordered" evidence="12">
    <location>
        <begin position="1"/>
        <end position="60"/>
    </location>
</feature>
<evidence type="ECO:0000256" key="1">
    <source>
        <dbReference type="ARBA" id="ARBA00004127"/>
    </source>
</evidence>
<comment type="subcellular location">
    <subcellularLocation>
        <location evidence="1">Endomembrane system</location>
        <topology evidence="1">Multi-pass membrane protein</topology>
    </subcellularLocation>
    <subcellularLocation>
        <location evidence="11">Endoplasmic reticulum membrane</location>
    </subcellularLocation>
</comment>
<feature type="domain" description="EF-hand" evidence="14">
    <location>
        <begin position="429"/>
        <end position="464"/>
    </location>
</feature>
<evidence type="ECO:0000256" key="5">
    <source>
        <dbReference type="ARBA" id="ARBA00022692"/>
    </source>
</evidence>
<evidence type="ECO:0000256" key="7">
    <source>
        <dbReference type="ARBA" id="ARBA00022989"/>
    </source>
</evidence>
<feature type="region of interest" description="Disordered" evidence="12">
    <location>
        <begin position="765"/>
        <end position="841"/>
    </location>
</feature>
<dbReference type="GeneID" id="18260548"/>
<feature type="transmembrane region" description="Helical" evidence="13">
    <location>
        <begin position="226"/>
        <end position="244"/>
    </location>
</feature>
<feature type="transmembrane region" description="Helical" evidence="13">
    <location>
        <begin position="485"/>
        <end position="503"/>
    </location>
</feature>
<dbReference type="GO" id="GO:0006874">
    <property type="term" value="P:intracellular calcium ion homeostasis"/>
    <property type="evidence" value="ECO:0007669"/>
    <property type="project" value="TreeGrafter"/>
</dbReference>
<keyword evidence="4" id="KW-0107">Calcium channel</keyword>
<feature type="transmembrane region" description="Helical" evidence="13">
    <location>
        <begin position="134"/>
        <end position="154"/>
    </location>
</feature>
<evidence type="ECO:0000256" key="9">
    <source>
        <dbReference type="ARBA" id="ARBA00023303"/>
    </source>
</evidence>
<evidence type="ECO:0000256" key="12">
    <source>
        <dbReference type="SAM" id="MobiDB-lite"/>
    </source>
</evidence>
<evidence type="ECO:0000313" key="16">
    <source>
        <dbReference type="Proteomes" id="UP000008066"/>
    </source>
</evidence>
<evidence type="ECO:0000256" key="10">
    <source>
        <dbReference type="ARBA" id="ARBA00036634"/>
    </source>
</evidence>
<dbReference type="GO" id="GO:0005789">
    <property type="term" value="C:endoplasmic reticulum membrane"/>
    <property type="evidence" value="ECO:0007669"/>
    <property type="project" value="UniProtKB-SubCell"/>
</dbReference>
<keyword evidence="6" id="KW-1278">Translocase</keyword>
<dbReference type="eggNOG" id="KOG4629">
    <property type="taxonomic scope" value="Eukaryota"/>
</dbReference>
<feature type="compositionally biased region" description="Low complexity" evidence="12">
    <location>
        <begin position="44"/>
        <end position="53"/>
    </location>
</feature>
<dbReference type="STRING" id="759272.G0SG56"/>
<dbReference type="InterPro" id="IPR011992">
    <property type="entry name" value="EF-hand-dom_pair"/>
</dbReference>
<keyword evidence="16" id="KW-1185">Reference proteome</keyword>
<feature type="compositionally biased region" description="Basic and acidic residues" evidence="12">
    <location>
        <begin position="795"/>
        <end position="805"/>
    </location>
</feature>
<evidence type="ECO:0000256" key="6">
    <source>
        <dbReference type="ARBA" id="ARBA00022967"/>
    </source>
</evidence>
<dbReference type="InterPro" id="IPR002048">
    <property type="entry name" value="EF_hand_dom"/>
</dbReference>
<protein>
    <recommendedName>
        <fullName evidence="11">Mechanosensitive ion channel protein</fullName>
    </recommendedName>
</protein>
<dbReference type="PIRSF" id="PIRSF017209">
    <property type="entry name" value="Memb_At2g17000_prd"/>
    <property type="match status" value="1"/>
</dbReference>
<feature type="transmembrane region" description="Helical" evidence="13">
    <location>
        <begin position="174"/>
        <end position="205"/>
    </location>
</feature>
<sequence length="841" mass="95638">MASTGDTAPANAKQTLHIQQPSVSDSPDAEPSEKKVDQEHLAPESVSLLSESSQESREEANRLYDDLEVLRAERVVSHQHRTEARDRSKNRSRTEQIEDTFNRAATSSSSVPSTPPKSTWLTRLWKSVKKFPRVLRYVVYAIPPGVVILVPIFLDLFAYNRQARPVGGPGGVRLLWFGIWLEVVWLTLWASRLITALLPYIMAFVADTVGSANHKKWRDIGKQLELPTSLFIWLLTVLVSYHPILDDHRVWKDGEKDTEKRTILWLTIVWKIIIAFFVLVTLNLVEKILIKWIASSFHLRTYSHRIRENQMQVEFLVTLYTYAKAKLTEKDSVWDNTNAGHVSIKPPSTMKTIQENARHVMHKVGNAASRVAGDFTGRRHLKGNHPRKVVLELLRNTESSYTLARVFYRTFVQPGRTTITVEDLYPAFATQEDSETCFGVFDKDLNGDISMEELEMVCNEIHLEKKAIAASLKDLDSVIKKLDEVFMFLIVVIVIIVFISIISNSAAAALTSTGTFSIIFVFVKHPFDVGDRVTIYGNTGSMMRGDDYYVVEVSLLYTEFKKMQGHVVQAPNSILNNLFILNQRRSQGLADPIPLKLRFGTTEAQIEELKARMVEFCLQNKRDYAPKIITEVQTIDEVSSITVNFVYFHKSNYQNELLRLTRHNRFACELMRNMKDMGLETPKVVQPGGMRDMPLYWAQVPPPAPAMHDCSSQSPSEMFGTFLGTAGCGPSRRRGSRAAVVEAGIDYQDVYHSRKKECGMTRLPSIRQALRDEEEEEDGERHEGPRRYLAAGYEEPQKHMEKRYSIDSLSSGTTQTQRRRMMWPRRSASRGGNQGSISNAV</sequence>
<evidence type="ECO:0000256" key="8">
    <source>
        <dbReference type="ARBA" id="ARBA00023136"/>
    </source>
</evidence>
<feature type="compositionally biased region" description="Polar residues" evidence="12">
    <location>
        <begin position="807"/>
        <end position="816"/>
    </location>
</feature>
<dbReference type="InterPro" id="IPR023408">
    <property type="entry name" value="MscS_beta-dom_sf"/>
</dbReference>
<dbReference type="PANTHER" id="PTHR31323">
    <property type="entry name" value="MECHANOSENSITIVE ION CHANNEL PROTEIN MSY2"/>
    <property type="match status" value="1"/>
</dbReference>
<dbReference type="EMBL" id="GL988047">
    <property type="protein sequence ID" value="EGS17195.1"/>
    <property type="molecule type" value="Genomic_DNA"/>
</dbReference>
<dbReference type="InterPro" id="IPR006685">
    <property type="entry name" value="MscS_channel_2nd"/>
</dbReference>
<gene>
    <name evidence="15" type="ORF">CTHT_0065100</name>
</gene>
<dbReference type="FunFam" id="1.10.238.10:FF:000345">
    <property type="entry name" value="Mechanosensitive ion channel protein"/>
    <property type="match status" value="1"/>
</dbReference>
<keyword evidence="3" id="KW-0813">Transport</keyword>
<dbReference type="HOGENOM" id="CLU_010480_1_0_1"/>
<dbReference type="InterPro" id="IPR058650">
    <property type="entry name" value="Msy1/2-like"/>
</dbReference>
<feature type="transmembrane region" description="Helical" evidence="13">
    <location>
        <begin position="264"/>
        <end position="285"/>
    </location>
</feature>
<evidence type="ECO:0000259" key="14">
    <source>
        <dbReference type="PROSITE" id="PS50222"/>
    </source>
</evidence>
<feature type="region of interest" description="Disordered" evidence="12">
    <location>
        <begin position="76"/>
        <end position="117"/>
    </location>
</feature>
<evidence type="ECO:0000313" key="15">
    <source>
        <dbReference type="EMBL" id="EGS17195.1"/>
    </source>
</evidence>
<dbReference type="OMA" id="FWWLGIE"/>
<dbReference type="Pfam" id="PF00924">
    <property type="entry name" value="MS_channel_2nd"/>
    <property type="match status" value="1"/>
</dbReference>
<dbReference type="AlphaFoldDB" id="G0SG56"/>
<dbReference type="OrthoDB" id="544685at2759"/>
<feature type="compositionally biased region" description="Basic and acidic residues" evidence="12">
    <location>
        <begin position="31"/>
        <end position="42"/>
    </location>
</feature>
<keyword evidence="8 11" id="KW-0472">Membrane</keyword>
<keyword evidence="9" id="KW-0407">Ion channel</keyword>
<comment type="catalytic activity">
    <reaction evidence="10">
        <text>Ca(2+)(in) = Ca(2+)(out)</text>
        <dbReference type="Rhea" id="RHEA:29671"/>
        <dbReference type="ChEBI" id="CHEBI:29108"/>
    </reaction>
</comment>
<dbReference type="Pfam" id="PF25886">
    <property type="entry name" value="Msy1"/>
    <property type="match status" value="1"/>
</dbReference>
<evidence type="ECO:0000256" key="11">
    <source>
        <dbReference type="PIRNR" id="PIRNR017209"/>
    </source>
</evidence>
<dbReference type="GO" id="GO:0005262">
    <property type="term" value="F:calcium channel activity"/>
    <property type="evidence" value="ECO:0007669"/>
    <property type="project" value="UniProtKB-KW"/>
</dbReference>
<dbReference type="InterPro" id="IPR016688">
    <property type="entry name" value="MscS-like_plants/fungi"/>
</dbReference>
<keyword evidence="3" id="KW-0406">Ion transport</keyword>
<dbReference type="PROSITE" id="PS50222">
    <property type="entry name" value="EF_HAND_2"/>
    <property type="match status" value="1"/>
</dbReference>
<keyword evidence="11" id="KW-0256">Endoplasmic reticulum</keyword>
<dbReference type="Gene3D" id="2.30.30.60">
    <property type="match status" value="1"/>
</dbReference>
<keyword evidence="3" id="KW-0106">Calcium</keyword>
<evidence type="ECO:0000256" key="13">
    <source>
        <dbReference type="SAM" id="Phobius"/>
    </source>
</evidence>
<dbReference type="InterPro" id="IPR010920">
    <property type="entry name" value="LSM_dom_sf"/>
</dbReference>
<dbReference type="GO" id="GO:0005509">
    <property type="term" value="F:calcium ion binding"/>
    <property type="evidence" value="ECO:0007669"/>
    <property type="project" value="InterPro"/>
</dbReference>
<evidence type="ECO:0000256" key="2">
    <source>
        <dbReference type="ARBA" id="ARBA00008017"/>
    </source>
</evidence>
<organism evidence="16">
    <name type="scientific">Chaetomium thermophilum (strain DSM 1495 / CBS 144.50 / IMI 039719)</name>
    <name type="common">Thermochaetoides thermophila</name>
    <dbReference type="NCBI Taxonomy" id="759272"/>
    <lineage>
        <taxon>Eukaryota</taxon>
        <taxon>Fungi</taxon>
        <taxon>Dikarya</taxon>
        <taxon>Ascomycota</taxon>
        <taxon>Pezizomycotina</taxon>
        <taxon>Sordariomycetes</taxon>
        <taxon>Sordariomycetidae</taxon>
        <taxon>Sordariales</taxon>
        <taxon>Chaetomiaceae</taxon>
        <taxon>Thermochaetoides</taxon>
    </lineage>
</organism>
<dbReference type="RefSeq" id="XP_006696813.1">
    <property type="nucleotide sequence ID" value="XM_006696750.1"/>
</dbReference>
<feature type="compositionally biased region" description="Low complexity" evidence="12">
    <location>
        <begin position="106"/>
        <end position="117"/>
    </location>
</feature>